<evidence type="ECO:0000256" key="1">
    <source>
        <dbReference type="ARBA" id="ARBA00022741"/>
    </source>
</evidence>
<dbReference type="GO" id="GO:0003723">
    <property type="term" value="F:RNA binding"/>
    <property type="evidence" value="ECO:0007669"/>
    <property type="project" value="UniProtKB-UniRule"/>
</dbReference>
<dbReference type="AlphaFoldDB" id="A0A0A9X7W5"/>
<organism evidence="6">
    <name type="scientific">Lygus hesperus</name>
    <name type="common">Western plant bug</name>
    <dbReference type="NCBI Taxonomy" id="30085"/>
    <lineage>
        <taxon>Eukaryota</taxon>
        <taxon>Metazoa</taxon>
        <taxon>Ecdysozoa</taxon>
        <taxon>Arthropoda</taxon>
        <taxon>Hexapoda</taxon>
        <taxon>Insecta</taxon>
        <taxon>Pterygota</taxon>
        <taxon>Neoptera</taxon>
        <taxon>Paraneoptera</taxon>
        <taxon>Hemiptera</taxon>
        <taxon>Heteroptera</taxon>
        <taxon>Panheteroptera</taxon>
        <taxon>Cimicomorpha</taxon>
        <taxon>Miridae</taxon>
        <taxon>Mirini</taxon>
        <taxon>Lygus</taxon>
    </lineage>
</organism>
<dbReference type="InterPro" id="IPR000629">
    <property type="entry name" value="RNA-helicase_DEAD-box_CS"/>
</dbReference>
<accession>A0A0A9X7W5</accession>
<comment type="similarity">
    <text evidence="4">Belongs to the DEAD box helicase family.</text>
</comment>
<dbReference type="Gene3D" id="3.40.50.300">
    <property type="entry name" value="P-loop containing nucleotide triphosphate hydrolases"/>
    <property type="match status" value="1"/>
</dbReference>
<dbReference type="GO" id="GO:0003724">
    <property type="term" value="F:RNA helicase activity"/>
    <property type="evidence" value="ECO:0007669"/>
    <property type="project" value="UniProtKB-EC"/>
</dbReference>
<dbReference type="InterPro" id="IPR014001">
    <property type="entry name" value="Helicase_ATP-bd"/>
</dbReference>
<comment type="function">
    <text evidence="4">RNA helicase.</text>
</comment>
<evidence type="ECO:0000259" key="5">
    <source>
        <dbReference type="PROSITE" id="PS51192"/>
    </source>
</evidence>
<comment type="domain">
    <text evidence="4">The Q motif is unique to and characteristic of the DEAD box family of RNA helicases and controls ATP binding and hydrolysis.</text>
</comment>
<evidence type="ECO:0000256" key="3">
    <source>
        <dbReference type="ARBA" id="ARBA00022840"/>
    </source>
</evidence>
<evidence type="ECO:0000256" key="4">
    <source>
        <dbReference type="RuleBase" id="RU365068"/>
    </source>
</evidence>
<keyword evidence="1 4" id="KW-0547">Nucleotide-binding</keyword>
<keyword evidence="4" id="KW-0694">RNA-binding</keyword>
<dbReference type="PROSITE" id="PS51192">
    <property type="entry name" value="HELICASE_ATP_BIND_1"/>
    <property type="match status" value="1"/>
</dbReference>
<keyword evidence="4 6" id="KW-0347">Helicase</keyword>
<evidence type="ECO:0000313" key="6">
    <source>
        <dbReference type="EMBL" id="JAG16074.1"/>
    </source>
</evidence>
<dbReference type="InterPro" id="IPR011545">
    <property type="entry name" value="DEAD/DEAH_box_helicase_dom"/>
</dbReference>
<dbReference type="GO" id="GO:0005524">
    <property type="term" value="F:ATP binding"/>
    <property type="evidence" value="ECO:0007669"/>
    <property type="project" value="UniProtKB-UniRule"/>
</dbReference>
<protein>
    <recommendedName>
        <fullName evidence="4">ATP-dependent RNA helicase</fullName>
        <ecNumber evidence="4">3.6.4.13</ecNumber>
    </recommendedName>
</protein>
<dbReference type="Pfam" id="PF00270">
    <property type="entry name" value="DEAD"/>
    <property type="match status" value="1"/>
</dbReference>
<dbReference type="SUPFAM" id="SSF52540">
    <property type="entry name" value="P-loop containing nucleoside triphosphate hydrolases"/>
    <property type="match status" value="1"/>
</dbReference>
<reference evidence="6" key="1">
    <citation type="journal article" date="2014" name="PLoS ONE">
        <title>Transcriptome-Based Identification of ABC Transporters in the Western Tarnished Plant Bug Lygus hesperus.</title>
        <authorList>
            <person name="Hull J.J."/>
            <person name="Chaney K."/>
            <person name="Geib S.M."/>
            <person name="Fabrick J.A."/>
            <person name="Brent C.S."/>
            <person name="Walsh D."/>
            <person name="Lavine L.C."/>
        </authorList>
    </citation>
    <scope>NUCLEOTIDE SEQUENCE</scope>
</reference>
<dbReference type="PANTHER" id="PTHR24031">
    <property type="entry name" value="RNA HELICASE"/>
    <property type="match status" value="1"/>
</dbReference>
<dbReference type="InterPro" id="IPR027417">
    <property type="entry name" value="P-loop_NTPase"/>
</dbReference>
<sequence>MDGGDTSKRSVLQVRTVGTQALILTPTRELALQTQHVCDTVVQKSYFWLLYTTLIGGEKQKSEKARLRKGIHIVIGTPGRVMYHIVNTVAWNLRHLRWFVLDEADRLLNLGFSNTIQTIYENLDPLQTKNRMETVCRCVFVSATIGGSGDGNYDRGDFSCMKNFVTNISKNIELVGFTEQERR</sequence>
<gene>
    <name evidence="6" type="primary">dbp7_2</name>
    <name evidence="6" type="ORF">CM83_101645</name>
</gene>
<dbReference type="EMBL" id="GBHO01027530">
    <property type="protein sequence ID" value="JAG16074.1"/>
    <property type="molecule type" value="Transcribed_RNA"/>
</dbReference>
<reference evidence="6" key="2">
    <citation type="submission" date="2014-07" db="EMBL/GenBank/DDBJ databases">
        <authorList>
            <person name="Hull J."/>
        </authorList>
    </citation>
    <scope>NUCLEOTIDE SEQUENCE</scope>
</reference>
<dbReference type="GO" id="GO:0016787">
    <property type="term" value="F:hydrolase activity"/>
    <property type="evidence" value="ECO:0007669"/>
    <property type="project" value="UniProtKB-KW"/>
</dbReference>
<keyword evidence="3 4" id="KW-0067">ATP-binding</keyword>
<dbReference type="EC" id="3.6.4.13" evidence="4"/>
<evidence type="ECO:0000256" key="2">
    <source>
        <dbReference type="ARBA" id="ARBA00022801"/>
    </source>
</evidence>
<dbReference type="PROSITE" id="PS00039">
    <property type="entry name" value="DEAD_ATP_HELICASE"/>
    <property type="match status" value="1"/>
</dbReference>
<comment type="catalytic activity">
    <reaction evidence="4">
        <text>ATP + H2O = ADP + phosphate + H(+)</text>
        <dbReference type="Rhea" id="RHEA:13065"/>
        <dbReference type="ChEBI" id="CHEBI:15377"/>
        <dbReference type="ChEBI" id="CHEBI:15378"/>
        <dbReference type="ChEBI" id="CHEBI:30616"/>
        <dbReference type="ChEBI" id="CHEBI:43474"/>
        <dbReference type="ChEBI" id="CHEBI:456216"/>
        <dbReference type="EC" id="3.6.4.13"/>
    </reaction>
</comment>
<feature type="domain" description="Helicase ATP-binding" evidence="5">
    <location>
        <begin position="1"/>
        <end position="163"/>
    </location>
</feature>
<keyword evidence="2 4" id="KW-0378">Hydrolase</keyword>
<proteinExistence type="inferred from homology"/>
<name>A0A0A9X7W5_LYGHE</name>
<dbReference type="SMART" id="SM00487">
    <property type="entry name" value="DEXDc"/>
    <property type="match status" value="1"/>
</dbReference>